<feature type="compositionally biased region" description="Basic and acidic residues" evidence="1">
    <location>
        <begin position="9"/>
        <end position="20"/>
    </location>
</feature>
<dbReference type="Proteomes" id="UP000324222">
    <property type="component" value="Unassembled WGS sequence"/>
</dbReference>
<dbReference type="AlphaFoldDB" id="A0A5B7IJL0"/>
<evidence type="ECO:0000313" key="3">
    <source>
        <dbReference type="Proteomes" id="UP000324222"/>
    </source>
</evidence>
<reference evidence="2 3" key="1">
    <citation type="submission" date="2019-05" db="EMBL/GenBank/DDBJ databases">
        <title>Another draft genome of Portunus trituberculatus and its Hox gene families provides insights of decapod evolution.</title>
        <authorList>
            <person name="Jeong J.-H."/>
            <person name="Song I."/>
            <person name="Kim S."/>
            <person name="Choi T."/>
            <person name="Kim D."/>
            <person name="Ryu S."/>
            <person name="Kim W."/>
        </authorList>
    </citation>
    <scope>NUCLEOTIDE SEQUENCE [LARGE SCALE GENOMIC DNA]</scope>
    <source>
        <tissue evidence="2">Muscle</tissue>
    </source>
</reference>
<feature type="region of interest" description="Disordered" evidence="1">
    <location>
        <begin position="1"/>
        <end position="20"/>
    </location>
</feature>
<proteinExistence type="predicted"/>
<keyword evidence="3" id="KW-1185">Reference proteome</keyword>
<organism evidence="2 3">
    <name type="scientific">Portunus trituberculatus</name>
    <name type="common">Swimming crab</name>
    <name type="synonym">Neptunus trituberculatus</name>
    <dbReference type="NCBI Taxonomy" id="210409"/>
    <lineage>
        <taxon>Eukaryota</taxon>
        <taxon>Metazoa</taxon>
        <taxon>Ecdysozoa</taxon>
        <taxon>Arthropoda</taxon>
        <taxon>Crustacea</taxon>
        <taxon>Multicrustacea</taxon>
        <taxon>Malacostraca</taxon>
        <taxon>Eumalacostraca</taxon>
        <taxon>Eucarida</taxon>
        <taxon>Decapoda</taxon>
        <taxon>Pleocyemata</taxon>
        <taxon>Brachyura</taxon>
        <taxon>Eubrachyura</taxon>
        <taxon>Portunoidea</taxon>
        <taxon>Portunidae</taxon>
        <taxon>Portuninae</taxon>
        <taxon>Portunus</taxon>
    </lineage>
</organism>
<accession>A0A5B7IJL0</accession>
<evidence type="ECO:0000256" key="1">
    <source>
        <dbReference type="SAM" id="MobiDB-lite"/>
    </source>
</evidence>
<comment type="caution">
    <text evidence="2">The sequence shown here is derived from an EMBL/GenBank/DDBJ whole genome shotgun (WGS) entry which is preliminary data.</text>
</comment>
<protein>
    <submittedName>
        <fullName evidence="2">Uncharacterized protein</fullName>
    </submittedName>
</protein>
<dbReference type="EMBL" id="VSRR010059890">
    <property type="protein sequence ID" value="MPC82483.1"/>
    <property type="molecule type" value="Genomic_DNA"/>
</dbReference>
<sequence length="47" mass="5288">MTREGLSGEQERGRLEKGREALKIGNQDTRVRLVEADEGNMEGVKDE</sequence>
<evidence type="ECO:0000313" key="2">
    <source>
        <dbReference type="EMBL" id="MPC82483.1"/>
    </source>
</evidence>
<name>A0A5B7IJL0_PORTR</name>
<gene>
    <name evidence="2" type="ORF">E2C01_077152</name>
</gene>